<feature type="transmembrane region" description="Helical" evidence="2">
    <location>
        <begin position="145"/>
        <end position="162"/>
    </location>
</feature>
<reference evidence="5" key="1">
    <citation type="submission" date="2017-02" db="EMBL/GenBank/DDBJ databases">
        <authorList>
            <person name="Varghese N."/>
            <person name="Submissions S."/>
        </authorList>
    </citation>
    <scope>NUCLEOTIDE SEQUENCE [LARGE SCALE GENOMIC DNA]</scope>
    <source>
        <strain evidence="5">DSM 22385</strain>
    </source>
</reference>
<evidence type="ECO:0000256" key="1">
    <source>
        <dbReference type="SAM" id="Coils"/>
    </source>
</evidence>
<evidence type="ECO:0000313" key="5">
    <source>
        <dbReference type="Proteomes" id="UP000189981"/>
    </source>
</evidence>
<organism evidence="4 5">
    <name type="scientific">Daejeonella lutea</name>
    <dbReference type="NCBI Taxonomy" id="572036"/>
    <lineage>
        <taxon>Bacteria</taxon>
        <taxon>Pseudomonadati</taxon>
        <taxon>Bacteroidota</taxon>
        <taxon>Sphingobacteriia</taxon>
        <taxon>Sphingobacteriales</taxon>
        <taxon>Sphingobacteriaceae</taxon>
        <taxon>Daejeonella</taxon>
    </lineage>
</organism>
<gene>
    <name evidence="4" type="ORF">SAMN05661099_0746</name>
</gene>
<dbReference type="RefSeq" id="WP_079701302.1">
    <property type="nucleotide sequence ID" value="NZ_FUYR01000001.1"/>
</dbReference>
<sequence>MKRILTAFILVIFNLSLSAQTDTSAYNSQRIKINKLLENRSMKFSQYDNSLTKRTGIFGLKTKRDMQVSNDILTKIVLTDNEIFSELKILLDYKDFEKKEVEHRAVTVEGRIERFQSTITKLQQENDKLKDENIKHSASFDKMKFYLTTSLIALALAIIYAIRGKKLRKADIKRI</sequence>
<accession>A0A1T5AHU8</accession>
<dbReference type="AlphaFoldDB" id="A0A1T5AHU8"/>
<name>A0A1T5AHU8_9SPHI</name>
<proteinExistence type="predicted"/>
<protein>
    <recommendedName>
        <fullName evidence="6">Four helix bundle sensory module for signal transduction</fullName>
    </recommendedName>
</protein>
<evidence type="ECO:0000256" key="3">
    <source>
        <dbReference type="SAM" id="SignalP"/>
    </source>
</evidence>
<dbReference type="Proteomes" id="UP000189981">
    <property type="component" value="Unassembled WGS sequence"/>
</dbReference>
<keyword evidence="1" id="KW-0175">Coiled coil</keyword>
<dbReference type="OrthoDB" id="713774at2"/>
<feature type="signal peptide" evidence="3">
    <location>
        <begin position="1"/>
        <end position="19"/>
    </location>
</feature>
<keyword evidence="2" id="KW-0812">Transmembrane</keyword>
<evidence type="ECO:0000313" key="4">
    <source>
        <dbReference type="EMBL" id="SKB34572.1"/>
    </source>
</evidence>
<dbReference type="STRING" id="572036.SAMN05661099_0746"/>
<keyword evidence="3" id="KW-0732">Signal</keyword>
<dbReference type="EMBL" id="FUYR01000001">
    <property type="protein sequence ID" value="SKB34572.1"/>
    <property type="molecule type" value="Genomic_DNA"/>
</dbReference>
<evidence type="ECO:0000256" key="2">
    <source>
        <dbReference type="SAM" id="Phobius"/>
    </source>
</evidence>
<feature type="chain" id="PRO_5012978946" description="Four helix bundle sensory module for signal transduction" evidence="3">
    <location>
        <begin position="20"/>
        <end position="175"/>
    </location>
</feature>
<feature type="coiled-coil region" evidence="1">
    <location>
        <begin position="105"/>
        <end position="139"/>
    </location>
</feature>
<keyword evidence="2" id="KW-1133">Transmembrane helix</keyword>
<keyword evidence="5" id="KW-1185">Reference proteome</keyword>
<keyword evidence="2" id="KW-0472">Membrane</keyword>
<evidence type="ECO:0008006" key="6">
    <source>
        <dbReference type="Google" id="ProtNLM"/>
    </source>
</evidence>